<keyword evidence="5" id="KW-0762">Sugar transport</keyword>
<dbReference type="PANTHER" id="PTHR46847">
    <property type="entry name" value="D-ALLOSE-BINDING PERIPLASMIC PROTEIN-RELATED"/>
    <property type="match status" value="1"/>
</dbReference>
<organism evidence="5 6">
    <name type="scientific">Pararhodospirillum photometricum DSM 122</name>
    <dbReference type="NCBI Taxonomy" id="1150469"/>
    <lineage>
        <taxon>Bacteria</taxon>
        <taxon>Pseudomonadati</taxon>
        <taxon>Pseudomonadota</taxon>
        <taxon>Alphaproteobacteria</taxon>
        <taxon>Rhodospirillales</taxon>
        <taxon>Rhodospirillaceae</taxon>
        <taxon>Pararhodospirillum</taxon>
    </lineage>
</organism>
<dbReference type="EMBL" id="HE663493">
    <property type="protein sequence ID" value="CCG09758.1"/>
    <property type="molecule type" value="Genomic_DNA"/>
</dbReference>
<accession>H6SR36</accession>
<dbReference type="InterPro" id="IPR025997">
    <property type="entry name" value="SBP_2_dom"/>
</dbReference>
<evidence type="ECO:0000256" key="2">
    <source>
        <dbReference type="ARBA" id="ARBA00007639"/>
    </source>
</evidence>
<evidence type="ECO:0000313" key="5">
    <source>
        <dbReference type="EMBL" id="CCG09758.1"/>
    </source>
</evidence>
<dbReference type="GO" id="GO:0030246">
    <property type="term" value="F:carbohydrate binding"/>
    <property type="evidence" value="ECO:0007669"/>
    <property type="project" value="UniProtKB-ARBA"/>
</dbReference>
<evidence type="ECO:0000313" key="6">
    <source>
        <dbReference type="Proteomes" id="UP000033220"/>
    </source>
</evidence>
<dbReference type="Pfam" id="PF13407">
    <property type="entry name" value="Peripla_BP_4"/>
    <property type="match status" value="1"/>
</dbReference>
<keyword evidence="5" id="KW-0813">Transport</keyword>
<comment type="subcellular location">
    <subcellularLocation>
        <location evidence="1">Cell envelope</location>
    </subcellularLocation>
</comment>
<dbReference type="Gene3D" id="3.40.50.2300">
    <property type="match status" value="2"/>
</dbReference>
<proteinExistence type="inferred from homology"/>
<dbReference type="PANTHER" id="PTHR46847:SF1">
    <property type="entry name" value="D-ALLOSE-BINDING PERIPLASMIC PROTEIN-RELATED"/>
    <property type="match status" value="1"/>
</dbReference>
<reference evidence="5 6" key="1">
    <citation type="submission" date="2012-02" db="EMBL/GenBank/DDBJ databases">
        <title>Shotgun genome sequence of Phaeospirillum photometricum DSM 122.</title>
        <authorList>
            <person name="Duquesne K."/>
            <person name="Sturgis J."/>
        </authorList>
    </citation>
    <scope>NUCLEOTIDE SEQUENCE [LARGE SCALE GENOMIC DNA]</scope>
    <source>
        <strain evidence="6">DSM122</strain>
    </source>
</reference>
<comment type="similarity">
    <text evidence="2">Belongs to the bacterial solute-binding protein 2 family.</text>
</comment>
<dbReference type="GO" id="GO:0030313">
    <property type="term" value="C:cell envelope"/>
    <property type="evidence" value="ECO:0007669"/>
    <property type="project" value="UniProtKB-SubCell"/>
</dbReference>
<feature type="domain" description="Periplasmic binding protein" evidence="4">
    <location>
        <begin position="50"/>
        <end position="312"/>
    </location>
</feature>
<dbReference type="STRING" id="1150469.RSPPHO_03132"/>
<evidence type="ECO:0000256" key="1">
    <source>
        <dbReference type="ARBA" id="ARBA00004196"/>
    </source>
</evidence>
<evidence type="ECO:0000256" key="3">
    <source>
        <dbReference type="ARBA" id="ARBA00022729"/>
    </source>
</evidence>
<dbReference type="eggNOG" id="COG1879">
    <property type="taxonomic scope" value="Bacteria"/>
</dbReference>
<sequence length="341" mass="36884">MPSGSLANGAVPREERMFRGFLTTVLKGGAALAASTLLVCQVANAQEFTVGFSNRTLNGPYFSALTEHVKTFAEAEGWKVISTDARADLNKQIADVEDMVARGINALILNPQDPAAGMRIVEQVRRKNIPVVIIDSDLAIGADVVTRVASDNAKTNQLIGEYAATQFADTPLKVALISGNQGNLVGHTRSSNFFLGIMDGQLRRSAKTNFQIVTQVWGGWDQQGGLKAMEDVLAAHPEINAVYTENDDMALGAVHALRAAGRLKDVRLYSYDGNKNAYKAIIDGQMQATGENNPKLMAQMAVNLLKEVKAGKTQFPDYSYTPPLMVNGDNAKTVYDEKSLF</sequence>
<gene>
    <name evidence="5" type="ORF">RSPPHO_03132</name>
</gene>
<keyword evidence="6" id="KW-1185">Reference proteome</keyword>
<keyword evidence="3" id="KW-0732">Signal</keyword>
<dbReference type="KEGG" id="rpm:RSPPHO_03132"/>
<name>H6SR36_PARPM</name>
<dbReference type="InterPro" id="IPR028082">
    <property type="entry name" value="Peripla_BP_I"/>
</dbReference>
<dbReference type="Proteomes" id="UP000033220">
    <property type="component" value="Chromosome DSM 122"/>
</dbReference>
<dbReference type="PATRIC" id="fig|1150469.3.peg.3530"/>
<protein>
    <submittedName>
        <fullName evidence="5">ABC-type sugar transport system, periplasmic component</fullName>
    </submittedName>
</protein>
<dbReference type="AlphaFoldDB" id="H6SR36"/>
<dbReference type="HOGENOM" id="CLU_037628_3_2_5"/>
<dbReference type="SUPFAM" id="SSF53822">
    <property type="entry name" value="Periplasmic binding protein-like I"/>
    <property type="match status" value="1"/>
</dbReference>
<evidence type="ECO:0000259" key="4">
    <source>
        <dbReference type="Pfam" id="PF13407"/>
    </source>
</evidence>